<evidence type="ECO:0000256" key="1">
    <source>
        <dbReference type="SAM" id="MobiDB-lite"/>
    </source>
</evidence>
<name>A0AAN6GK31_9BASI</name>
<dbReference type="EMBL" id="JAPDMZ010000286">
    <property type="protein sequence ID" value="KAK0544383.1"/>
    <property type="molecule type" value="Genomic_DNA"/>
</dbReference>
<organism evidence="2 3">
    <name type="scientific">Tilletia horrida</name>
    <dbReference type="NCBI Taxonomy" id="155126"/>
    <lineage>
        <taxon>Eukaryota</taxon>
        <taxon>Fungi</taxon>
        <taxon>Dikarya</taxon>
        <taxon>Basidiomycota</taxon>
        <taxon>Ustilaginomycotina</taxon>
        <taxon>Exobasidiomycetes</taxon>
        <taxon>Tilletiales</taxon>
        <taxon>Tilletiaceae</taxon>
        <taxon>Tilletia</taxon>
    </lineage>
</organism>
<sequence>METQIPLSTLVISPQATSPADQNHHTHQQHSSGPGFCQHELQSHPCQPSSHAAGGSLAAPASSLGPLAPDSPIASTSPIIVPQTRRGAIDLKKATSKTSQSPQWATAKKPPPHQLSQYQVAVLHN</sequence>
<reference evidence="2" key="1">
    <citation type="journal article" date="2023" name="PhytoFront">
        <title>Draft Genome Resources of Seven Strains of Tilletia horrida, Causal Agent of Kernel Smut of Rice.</title>
        <authorList>
            <person name="Khanal S."/>
            <person name="Antony Babu S."/>
            <person name="Zhou X.G."/>
        </authorList>
    </citation>
    <scope>NUCLEOTIDE SEQUENCE</scope>
    <source>
        <strain evidence="2">TX6</strain>
    </source>
</reference>
<dbReference type="AlphaFoldDB" id="A0AAN6GK31"/>
<keyword evidence="3" id="KW-1185">Reference proteome</keyword>
<dbReference type="Proteomes" id="UP001176517">
    <property type="component" value="Unassembled WGS sequence"/>
</dbReference>
<protein>
    <submittedName>
        <fullName evidence="2">Uncharacterized protein</fullName>
    </submittedName>
</protein>
<feature type="region of interest" description="Disordered" evidence="1">
    <location>
        <begin position="14"/>
        <end position="113"/>
    </location>
</feature>
<proteinExistence type="predicted"/>
<feature type="compositionally biased region" description="Low complexity" evidence="1">
    <location>
        <begin position="48"/>
        <end position="72"/>
    </location>
</feature>
<comment type="caution">
    <text evidence="2">The sequence shown here is derived from an EMBL/GenBank/DDBJ whole genome shotgun (WGS) entry which is preliminary data.</text>
</comment>
<gene>
    <name evidence="2" type="ORF">OC846_006090</name>
</gene>
<accession>A0AAN6GK31</accession>
<evidence type="ECO:0000313" key="2">
    <source>
        <dbReference type="EMBL" id="KAK0544383.1"/>
    </source>
</evidence>
<evidence type="ECO:0000313" key="3">
    <source>
        <dbReference type="Proteomes" id="UP001176517"/>
    </source>
</evidence>